<keyword evidence="8" id="KW-0482">Metalloprotease</keyword>
<keyword evidence="3" id="KW-0645">Protease</keyword>
<comment type="caution">
    <text evidence="13">The sequence shown here is derived from an EMBL/GenBank/DDBJ whole genome shotgun (WGS) entry which is preliminary data.</text>
</comment>
<protein>
    <recommendedName>
        <fullName evidence="11">Murein endopeptidase K</fullName>
    </recommendedName>
</protein>
<dbReference type="GO" id="GO:0071555">
    <property type="term" value="P:cell wall organization"/>
    <property type="evidence" value="ECO:0007669"/>
    <property type="project" value="UniProtKB-KW"/>
</dbReference>
<dbReference type="EMBL" id="SMGK01000003">
    <property type="protein sequence ID" value="TCK72769.1"/>
    <property type="molecule type" value="Genomic_DNA"/>
</dbReference>
<dbReference type="PANTHER" id="PTHR37425:SF1">
    <property type="entry name" value="OUTER MEMBRANE PROTEIN"/>
    <property type="match status" value="1"/>
</dbReference>
<evidence type="ECO:0000256" key="12">
    <source>
        <dbReference type="SAM" id="SignalP"/>
    </source>
</evidence>
<sequence length="184" mass="20823">MLLRNSAFAGLFFLLSLPTVSTVGATTINRGTSFDAVPYRLHLYHLHTGEHIDVVYRRGNQYLPEAVAELDHFLRDHRTGDEKDYDVKEFDLLHDLLAKLGRPNGEIDIVCGYRTPWSNHYLREHGHGVALHSQHMEARAIDIRIPGVSAATVRDAALSLHRGGVGYYAQSNFVHVDVGRVRRW</sequence>
<reference evidence="13 14" key="1">
    <citation type="submission" date="2019-03" db="EMBL/GenBank/DDBJ databases">
        <title>Genomic Encyclopedia of Type Strains, Phase IV (KMG-IV): sequencing the most valuable type-strain genomes for metagenomic binning, comparative biology and taxonomic classification.</title>
        <authorList>
            <person name="Goeker M."/>
        </authorList>
    </citation>
    <scope>NUCLEOTIDE SEQUENCE [LARGE SCALE GENOMIC DNA]</scope>
    <source>
        <strain evidence="13 14">DSM 103428</strain>
    </source>
</reference>
<dbReference type="OrthoDB" id="9782994at2"/>
<dbReference type="SUPFAM" id="SSF55166">
    <property type="entry name" value="Hedgehog/DD-peptidase"/>
    <property type="match status" value="1"/>
</dbReference>
<keyword evidence="7" id="KW-0862">Zinc</keyword>
<dbReference type="InterPro" id="IPR009045">
    <property type="entry name" value="Zn_M74/Hedgehog-like"/>
</dbReference>
<dbReference type="GO" id="GO:0008237">
    <property type="term" value="F:metallopeptidase activity"/>
    <property type="evidence" value="ECO:0007669"/>
    <property type="project" value="UniProtKB-KW"/>
</dbReference>
<name>A0A4R1L8S7_9BACT</name>
<evidence type="ECO:0000256" key="3">
    <source>
        <dbReference type="ARBA" id="ARBA00022670"/>
    </source>
</evidence>
<evidence type="ECO:0000256" key="2">
    <source>
        <dbReference type="ARBA" id="ARBA00004776"/>
    </source>
</evidence>
<proteinExistence type="inferred from homology"/>
<keyword evidence="9" id="KW-0961">Cell wall biogenesis/degradation</keyword>
<evidence type="ECO:0000256" key="9">
    <source>
        <dbReference type="ARBA" id="ARBA00023316"/>
    </source>
</evidence>
<evidence type="ECO:0000256" key="8">
    <source>
        <dbReference type="ARBA" id="ARBA00023049"/>
    </source>
</evidence>
<dbReference type="InterPro" id="IPR010275">
    <property type="entry name" value="MepK"/>
</dbReference>
<evidence type="ECO:0000256" key="11">
    <source>
        <dbReference type="ARBA" id="ARBA00093666"/>
    </source>
</evidence>
<dbReference type="AlphaFoldDB" id="A0A4R1L8S7"/>
<keyword evidence="14" id="KW-1185">Reference proteome</keyword>
<evidence type="ECO:0000256" key="1">
    <source>
        <dbReference type="ARBA" id="ARBA00001947"/>
    </source>
</evidence>
<comment type="similarity">
    <text evidence="10">Belongs to the peptidase M15 family.</text>
</comment>
<dbReference type="Pfam" id="PF05951">
    <property type="entry name" value="Peptidase_M15_2"/>
    <property type="match status" value="1"/>
</dbReference>
<evidence type="ECO:0000256" key="10">
    <source>
        <dbReference type="ARBA" id="ARBA00093448"/>
    </source>
</evidence>
<dbReference type="Gene3D" id="3.30.1380.10">
    <property type="match status" value="1"/>
</dbReference>
<organism evidence="13 14">
    <name type="scientific">Acidipila rosea</name>
    <dbReference type="NCBI Taxonomy" id="768535"/>
    <lineage>
        <taxon>Bacteria</taxon>
        <taxon>Pseudomonadati</taxon>
        <taxon>Acidobacteriota</taxon>
        <taxon>Terriglobia</taxon>
        <taxon>Terriglobales</taxon>
        <taxon>Acidobacteriaceae</taxon>
        <taxon>Acidipila</taxon>
    </lineage>
</organism>
<evidence type="ECO:0000256" key="6">
    <source>
        <dbReference type="ARBA" id="ARBA00022801"/>
    </source>
</evidence>
<evidence type="ECO:0000313" key="13">
    <source>
        <dbReference type="EMBL" id="TCK72769.1"/>
    </source>
</evidence>
<feature type="chain" id="PRO_5020969249" description="Murein endopeptidase K" evidence="12">
    <location>
        <begin position="26"/>
        <end position="184"/>
    </location>
</feature>
<comment type="cofactor">
    <cofactor evidence="1">
        <name>Zn(2+)</name>
        <dbReference type="ChEBI" id="CHEBI:29105"/>
    </cofactor>
</comment>
<dbReference type="GO" id="GO:0006508">
    <property type="term" value="P:proteolysis"/>
    <property type="evidence" value="ECO:0007669"/>
    <property type="project" value="UniProtKB-KW"/>
</dbReference>
<comment type="pathway">
    <text evidence="2">Cell wall biogenesis; cell wall polysaccharide biosynthesis.</text>
</comment>
<dbReference type="Proteomes" id="UP000295210">
    <property type="component" value="Unassembled WGS sequence"/>
</dbReference>
<dbReference type="GO" id="GO:0046872">
    <property type="term" value="F:metal ion binding"/>
    <property type="evidence" value="ECO:0007669"/>
    <property type="project" value="UniProtKB-KW"/>
</dbReference>
<keyword evidence="4" id="KW-0479">Metal-binding</keyword>
<evidence type="ECO:0000256" key="7">
    <source>
        <dbReference type="ARBA" id="ARBA00022833"/>
    </source>
</evidence>
<keyword evidence="6" id="KW-0378">Hydrolase</keyword>
<dbReference type="PANTHER" id="PTHR37425">
    <property type="match status" value="1"/>
</dbReference>
<dbReference type="RefSeq" id="WP_131996597.1">
    <property type="nucleotide sequence ID" value="NZ_SMGK01000003.1"/>
</dbReference>
<feature type="signal peptide" evidence="12">
    <location>
        <begin position="1"/>
        <end position="25"/>
    </location>
</feature>
<keyword evidence="5 12" id="KW-0732">Signal</keyword>
<evidence type="ECO:0000256" key="4">
    <source>
        <dbReference type="ARBA" id="ARBA00022723"/>
    </source>
</evidence>
<accession>A0A4R1L8S7</accession>
<evidence type="ECO:0000313" key="14">
    <source>
        <dbReference type="Proteomes" id="UP000295210"/>
    </source>
</evidence>
<evidence type="ECO:0000256" key="5">
    <source>
        <dbReference type="ARBA" id="ARBA00022729"/>
    </source>
</evidence>
<gene>
    <name evidence="13" type="ORF">C7378_2359</name>
</gene>